<dbReference type="AlphaFoldDB" id="A0A831RUM9"/>
<evidence type="ECO:0000256" key="1">
    <source>
        <dbReference type="SAM" id="Coils"/>
    </source>
</evidence>
<organism evidence="2">
    <name type="scientific">Thiolapillus brandeum</name>
    <dbReference type="NCBI Taxonomy" id="1076588"/>
    <lineage>
        <taxon>Bacteria</taxon>
        <taxon>Pseudomonadati</taxon>
        <taxon>Pseudomonadota</taxon>
        <taxon>Gammaproteobacteria</taxon>
        <taxon>Chromatiales</taxon>
        <taxon>Sedimenticolaceae</taxon>
        <taxon>Thiolapillus</taxon>
    </lineage>
</organism>
<gene>
    <name evidence="2" type="ORF">ENJ12_04160</name>
</gene>
<name>A0A831RUM9_9GAMM</name>
<dbReference type="EMBL" id="DRLF01000149">
    <property type="protein sequence ID" value="HEC06016.1"/>
    <property type="molecule type" value="Genomic_DNA"/>
</dbReference>
<comment type="caution">
    <text evidence="2">The sequence shown here is derived from an EMBL/GenBank/DDBJ whole genome shotgun (WGS) entry which is preliminary data.</text>
</comment>
<dbReference type="Proteomes" id="UP000886339">
    <property type="component" value="Unassembled WGS sequence"/>
</dbReference>
<sequence length="146" mass="16305">MAKKKTPARKKQVTELSAAELYKLAQKREQEELQKSLEANKEKLIALRTKRRELVAKQKKELRKLDAEISRLSGKKTARKGRKAGTSVTEKVVAIIAKAGKISTTDLKAELKKKGVATGNLPQTLAYLKRQGRVVSPARTIYQVPK</sequence>
<protein>
    <submittedName>
        <fullName evidence="2">Uncharacterized protein</fullName>
    </submittedName>
</protein>
<accession>A0A831RUM9</accession>
<reference evidence="2" key="1">
    <citation type="journal article" date="2020" name="mSystems">
        <title>Genome- and Community-Level Interaction Insights into Carbon Utilization and Element Cycling Functions of Hydrothermarchaeota in Hydrothermal Sediment.</title>
        <authorList>
            <person name="Zhou Z."/>
            <person name="Liu Y."/>
            <person name="Xu W."/>
            <person name="Pan J."/>
            <person name="Luo Z.H."/>
            <person name="Li M."/>
        </authorList>
    </citation>
    <scope>NUCLEOTIDE SEQUENCE [LARGE SCALE GENOMIC DNA]</scope>
    <source>
        <strain evidence="2">HyVt-458</strain>
    </source>
</reference>
<feature type="coiled-coil region" evidence="1">
    <location>
        <begin position="23"/>
        <end position="75"/>
    </location>
</feature>
<proteinExistence type="predicted"/>
<keyword evidence="1" id="KW-0175">Coiled coil</keyword>
<evidence type="ECO:0000313" key="2">
    <source>
        <dbReference type="EMBL" id="HEC06016.1"/>
    </source>
</evidence>